<keyword evidence="3" id="KW-1185">Reference proteome</keyword>
<accession>A0ABQ1JD22</accession>
<dbReference type="RefSeq" id="WP_188514091.1">
    <property type="nucleotide sequence ID" value="NZ_BMGD01000003.1"/>
</dbReference>
<keyword evidence="1" id="KW-0732">Signal</keyword>
<proteinExistence type="predicted"/>
<feature type="chain" id="PRO_5045708672" description="DUF4136 domain-containing protein" evidence="1">
    <location>
        <begin position="18"/>
        <end position="179"/>
    </location>
</feature>
<reference evidence="3" key="1">
    <citation type="journal article" date="2019" name="Int. J. Syst. Evol. Microbiol.">
        <title>The Global Catalogue of Microorganisms (GCM) 10K type strain sequencing project: providing services to taxonomists for standard genome sequencing and annotation.</title>
        <authorList>
            <consortium name="The Broad Institute Genomics Platform"/>
            <consortium name="The Broad Institute Genome Sequencing Center for Infectious Disease"/>
            <person name="Wu L."/>
            <person name="Ma J."/>
        </authorList>
    </citation>
    <scope>NUCLEOTIDE SEQUENCE [LARGE SCALE GENOMIC DNA]</scope>
    <source>
        <strain evidence="3">CGMCC 1.12851</strain>
    </source>
</reference>
<feature type="signal peptide" evidence="1">
    <location>
        <begin position="1"/>
        <end position="17"/>
    </location>
</feature>
<evidence type="ECO:0008006" key="4">
    <source>
        <dbReference type="Google" id="ProtNLM"/>
    </source>
</evidence>
<sequence length="179" mass="18803">MRLAVAIGCGLLLAGCAAPVVTRTDVTVAAPIPARASFTLVAPPGEPAFLHQQATDMIVAGLTQRGWSRTENGDYLLSVTLSDRPAAARLQAGDDSGSPRIVIAPAADRTTSRGCAKRDHRLAMRLTERATGRDLYSGWGAEFHCRAGLGDSLPHLVAVTLDGLAGIRGPRVVERIGVR</sequence>
<dbReference type="EMBL" id="BMGD01000003">
    <property type="protein sequence ID" value="GGB63410.1"/>
    <property type="molecule type" value="Genomic_DNA"/>
</dbReference>
<name>A0ABQ1JD22_9SPHN</name>
<evidence type="ECO:0000313" key="3">
    <source>
        <dbReference type="Proteomes" id="UP000614261"/>
    </source>
</evidence>
<comment type="caution">
    <text evidence="2">The sequence shown here is derived from an EMBL/GenBank/DDBJ whole genome shotgun (WGS) entry which is preliminary data.</text>
</comment>
<gene>
    <name evidence="2" type="ORF">GCM10010833_18010</name>
</gene>
<dbReference type="PROSITE" id="PS51257">
    <property type="entry name" value="PROKAR_LIPOPROTEIN"/>
    <property type="match status" value="1"/>
</dbReference>
<evidence type="ECO:0000256" key="1">
    <source>
        <dbReference type="SAM" id="SignalP"/>
    </source>
</evidence>
<protein>
    <recommendedName>
        <fullName evidence="4">DUF4136 domain-containing protein</fullName>
    </recommendedName>
</protein>
<organism evidence="2 3">
    <name type="scientific">Blastomonas aquatica</name>
    <dbReference type="NCBI Taxonomy" id="1510276"/>
    <lineage>
        <taxon>Bacteria</taxon>
        <taxon>Pseudomonadati</taxon>
        <taxon>Pseudomonadota</taxon>
        <taxon>Alphaproteobacteria</taxon>
        <taxon>Sphingomonadales</taxon>
        <taxon>Sphingomonadaceae</taxon>
        <taxon>Blastomonas</taxon>
    </lineage>
</organism>
<evidence type="ECO:0000313" key="2">
    <source>
        <dbReference type="EMBL" id="GGB63410.1"/>
    </source>
</evidence>
<dbReference type="Proteomes" id="UP000614261">
    <property type="component" value="Unassembled WGS sequence"/>
</dbReference>